<gene>
    <name evidence="6" type="ORF">EDD72_12817</name>
</gene>
<comment type="cofactor">
    <cofactor evidence="2">
        <name>Fe cation</name>
        <dbReference type="ChEBI" id="CHEBI:24875"/>
    </cofactor>
    <text evidence="2">Binds 1 Fe cation per subunit.</text>
</comment>
<evidence type="ECO:0000313" key="7">
    <source>
        <dbReference type="Proteomes" id="UP000295788"/>
    </source>
</evidence>
<keyword evidence="2" id="KW-0479">Metal-binding</keyword>
<dbReference type="Pfam" id="PF02678">
    <property type="entry name" value="Pirin"/>
    <property type="match status" value="1"/>
</dbReference>
<dbReference type="InterPro" id="IPR011051">
    <property type="entry name" value="RmlC_Cupin_sf"/>
</dbReference>
<dbReference type="EMBL" id="SMAB01000028">
    <property type="protein sequence ID" value="TCS78369.1"/>
    <property type="molecule type" value="Genomic_DNA"/>
</dbReference>
<dbReference type="PANTHER" id="PTHR43212:SF3">
    <property type="entry name" value="QUERCETIN 2,3-DIOXYGENASE"/>
    <property type="match status" value="1"/>
</dbReference>
<dbReference type="PANTHER" id="PTHR43212">
    <property type="entry name" value="QUERCETIN 2,3-DIOXYGENASE"/>
    <property type="match status" value="1"/>
</dbReference>
<dbReference type="InterPro" id="IPR003829">
    <property type="entry name" value="Pirin_N_dom"/>
</dbReference>
<dbReference type="InterPro" id="IPR012093">
    <property type="entry name" value="Pirin"/>
</dbReference>
<keyword evidence="2" id="KW-0408">Iron</keyword>
<feature type="binding site" evidence="2">
    <location>
        <position position="101"/>
    </location>
    <ligand>
        <name>Fe cation</name>
        <dbReference type="ChEBI" id="CHEBI:24875"/>
    </ligand>
</feature>
<name>A0A4R3K6D4_9BACI</name>
<evidence type="ECO:0000313" key="6">
    <source>
        <dbReference type="EMBL" id="TCS78369.1"/>
    </source>
</evidence>
<sequence>MLRKIESENMGSSNLGWLKSKFHFSFAEYYNPDNINFGVLRVINDDLIQPNTGFDLHPHRDMEIISYVIDGELTHEDNMGNKNTLGRGHVQYMSAGTGVYHSEHNFGTTLLRLLQIWIFPDKQGYTPNYGDYKFNWDDRKNKWLHMVSSKEGSAPIKINQNANIYSLELEQGKEISFPVKEGRQAYLVQIEGSSTINTVELSNRDGLEIVEEDILIKAKETSHFLIIEMKKPAELY</sequence>
<dbReference type="Pfam" id="PF17954">
    <property type="entry name" value="Pirin_C_2"/>
    <property type="match status" value="1"/>
</dbReference>
<feature type="domain" description="Pirin N-terminal" evidence="4">
    <location>
        <begin position="15"/>
        <end position="118"/>
    </location>
</feature>
<dbReference type="RefSeq" id="WP_132770612.1">
    <property type="nucleotide sequence ID" value="NZ_SMAB01000028.1"/>
</dbReference>
<feature type="domain" description="Quercetin 2,3-dioxygenase C-terminal cupin" evidence="5">
    <location>
        <begin position="147"/>
        <end position="229"/>
    </location>
</feature>
<dbReference type="Gene3D" id="2.60.120.10">
    <property type="entry name" value="Jelly Rolls"/>
    <property type="match status" value="2"/>
</dbReference>
<evidence type="ECO:0000256" key="2">
    <source>
        <dbReference type="PIRSR" id="PIRSR006232-1"/>
    </source>
</evidence>
<keyword evidence="7" id="KW-1185">Reference proteome</keyword>
<comment type="similarity">
    <text evidence="1 3">Belongs to the pirin family.</text>
</comment>
<dbReference type="AlphaFoldDB" id="A0A4R3K6D4"/>
<dbReference type="GO" id="GO:0046872">
    <property type="term" value="F:metal ion binding"/>
    <property type="evidence" value="ECO:0007669"/>
    <property type="project" value="UniProtKB-KW"/>
</dbReference>
<evidence type="ECO:0008006" key="8">
    <source>
        <dbReference type="Google" id="ProtNLM"/>
    </source>
</evidence>
<evidence type="ECO:0000256" key="1">
    <source>
        <dbReference type="ARBA" id="ARBA00008416"/>
    </source>
</evidence>
<proteinExistence type="inferred from homology"/>
<dbReference type="InterPro" id="IPR041602">
    <property type="entry name" value="Quercetinase_C"/>
</dbReference>
<feature type="binding site" evidence="2">
    <location>
        <position position="57"/>
    </location>
    <ligand>
        <name>Fe cation</name>
        <dbReference type="ChEBI" id="CHEBI:24875"/>
    </ligand>
</feature>
<reference evidence="6 7" key="1">
    <citation type="submission" date="2019-03" db="EMBL/GenBank/DDBJ databases">
        <title>Genomic Encyclopedia of Type Strains, Phase IV (KMG-IV): sequencing the most valuable type-strain genomes for metagenomic binning, comparative biology and taxonomic classification.</title>
        <authorList>
            <person name="Goeker M."/>
        </authorList>
    </citation>
    <scope>NUCLEOTIDE SEQUENCE [LARGE SCALE GENOMIC DNA]</scope>
    <source>
        <strain evidence="6 7">DSM 23802</strain>
    </source>
</reference>
<comment type="caution">
    <text evidence="6">The sequence shown here is derived from an EMBL/GenBank/DDBJ whole genome shotgun (WGS) entry which is preliminary data.</text>
</comment>
<evidence type="ECO:0000256" key="3">
    <source>
        <dbReference type="RuleBase" id="RU003457"/>
    </source>
</evidence>
<protein>
    <recommendedName>
        <fullName evidence="8">Pirin N-terminal domain-containing protein</fullName>
    </recommendedName>
</protein>
<accession>A0A4R3K6D4</accession>
<dbReference type="OrthoDB" id="321327at2"/>
<organism evidence="6 7">
    <name type="scientific">Tepidibacillus fermentans</name>
    <dbReference type="NCBI Taxonomy" id="1281767"/>
    <lineage>
        <taxon>Bacteria</taxon>
        <taxon>Bacillati</taxon>
        <taxon>Bacillota</taxon>
        <taxon>Bacilli</taxon>
        <taxon>Bacillales</taxon>
        <taxon>Bacillaceae</taxon>
        <taxon>Tepidibacillus</taxon>
    </lineage>
</organism>
<evidence type="ECO:0000259" key="5">
    <source>
        <dbReference type="Pfam" id="PF17954"/>
    </source>
</evidence>
<dbReference type="SUPFAM" id="SSF51182">
    <property type="entry name" value="RmlC-like cupins"/>
    <property type="match status" value="1"/>
</dbReference>
<dbReference type="Proteomes" id="UP000295788">
    <property type="component" value="Unassembled WGS sequence"/>
</dbReference>
<feature type="binding site" evidence="2">
    <location>
        <position position="59"/>
    </location>
    <ligand>
        <name>Fe cation</name>
        <dbReference type="ChEBI" id="CHEBI:24875"/>
    </ligand>
</feature>
<dbReference type="CDD" id="cd02910">
    <property type="entry name" value="cupin_Yhhw_N"/>
    <property type="match status" value="1"/>
</dbReference>
<dbReference type="InterPro" id="IPR014710">
    <property type="entry name" value="RmlC-like_jellyroll"/>
</dbReference>
<dbReference type="PIRSF" id="PIRSF006232">
    <property type="entry name" value="Pirin"/>
    <property type="match status" value="1"/>
</dbReference>
<feature type="binding site" evidence="2">
    <location>
        <position position="103"/>
    </location>
    <ligand>
        <name>Fe cation</name>
        <dbReference type="ChEBI" id="CHEBI:24875"/>
    </ligand>
</feature>
<evidence type="ECO:0000259" key="4">
    <source>
        <dbReference type="Pfam" id="PF02678"/>
    </source>
</evidence>